<evidence type="ECO:0000256" key="1">
    <source>
        <dbReference type="ARBA" id="ARBA00001936"/>
    </source>
</evidence>
<dbReference type="PROSITE" id="PS50975">
    <property type="entry name" value="ATP_GRASP"/>
    <property type="match status" value="1"/>
</dbReference>
<organism evidence="15 16">
    <name type="scientific">Candidatus Corynebacterium avicola</name>
    <dbReference type="NCBI Taxonomy" id="2838527"/>
    <lineage>
        <taxon>Bacteria</taxon>
        <taxon>Bacillati</taxon>
        <taxon>Actinomycetota</taxon>
        <taxon>Actinomycetes</taxon>
        <taxon>Mycobacteriales</taxon>
        <taxon>Corynebacteriaceae</taxon>
        <taxon>Corynebacterium</taxon>
    </lineage>
</organism>
<evidence type="ECO:0000256" key="2">
    <source>
        <dbReference type="ARBA" id="ARBA00001946"/>
    </source>
</evidence>
<dbReference type="Proteomes" id="UP000824190">
    <property type="component" value="Unassembled WGS sequence"/>
</dbReference>
<dbReference type="PROSITE" id="PS00184">
    <property type="entry name" value="GARS"/>
    <property type="match status" value="1"/>
</dbReference>
<dbReference type="GO" id="GO:0005524">
    <property type="term" value="F:ATP binding"/>
    <property type="evidence" value="ECO:0007669"/>
    <property type="project" value="UniProtKB-UniRule"/>
</dbReference>
<dbReference type="PANTHER" id="PTHR43472">
    <property type="entry name" value="PHOSPHORIBOSYLAMINE--GLYCINE LIGASE"/>
    <property type="match status" value="1"/>
</dbReference>
<dbReference type="Pfam" id="PF02844">
    <property type="entry name" value="GARS_N"/>
    <property type="match status" value="1"/>
</dbReference>
<dbReference type="InterPro" id="IPR011761">
    <property type="entry name" value="ATP-grasp"/>
</dbReference>
<evidence type="ECO:0000313" key="16">
    <source>
        <dbReference type="Proteomes" id="UP000824190"/>
    </source>
</evidence>
<dbReference type="GO" id="GO:0009113">
    <property type="term" value="P:purine nucleobase biosynthetic process"/>
    <property type="evidence" value="ECO:0007669"/>
    <property type="project" value="InterPro"/>
</dbReference>
<dbReference type="Gene3D" id="3.30.1490.20">
    <property type="entry name" value="ATP-grasp fold, A domain"/>
    <property type="match status" value="1"/>
</dbReference>
<dbReference type="PANTHER" id="PTHR43472:SF1">
    <property type="entry name" value="PHOSPHORIBOSYLAMINE--GLYCINE LIGASE, CHLOROPLASTIC"/>
    <property type="match status" value="1"/>
</dbReference>
<dbReference type="InterPro" id="IPR013815">
    <property type="entry name" value="ATP_grasp_subdomain_1"/>
</dbReference>
<dbReference type="InterPro" id="IPR011054">
    <property type="entry name" value="Rudment_hybrid_motif"/>
</dbReference>
<dbReference type="GO" id="GO:0004637">
    <property type="term" value="F:phosphoribosylamine-glycine ligase activity"/>
    <property type="evidence" value="ECO:0007669"/>
    <property type="project" value="UniProtKB-UniRule"/>
</dbReference>
<dbReference type="Pfam" id="PF02843">
    <property type="entry name" value="GARS_C"/>
    <property type="match status" value="1"/>
</dbReference>
<dbReference type="InterPro" id="IPR000115">
    <property type="entry name" value="PRibGlycinamide_synth"/>
</dbReference>
<dbReference type="GO" id="GO:0046872">
    <property type="term" value="F:metal ion binding"/>
    <property type="evidence" value="ECO:0007669"/>
    <property type="project" value="InterPro"/>
</dbReference>
<comment type="caution">
    <text evidence="15">The sequence shown here is derived from an EMBL/GenBank/DDBJ whole genome shotgun (WGS) entry which is preliminary data.</text>
</comment>
<dbReference type="SMART" id="SM01209">
    <property type="entry name" value="GARS_A"/>
    <property type="match status" value="1"/>
</dbReference>
<protein>
    <recommendedName>
        <fullName evidence="4 12">Phosphoribosylamine--glycine ligase</fullName>
        <ecNumber evidence="4 12">6.3.4.13</ecNumber>
    </recommendedName>
    <alternativeName>
        <fullName evidence="12">GARS</fullName>
    </alternativeName>
    <alternativeName>
        <fullName evidence="10 12">Glycinamide ribonucleotide synthetase</fullName>
    </alternativeName>
    <alternativeName>
        <fullName evidence="11 12">Phosphoribosylglycinamide synthetase</fullName>
    </alternativeName>
</protein>
<accession>A0A9D1RSF6</accession>
<dbReference type="InterPro" id="IPR016185">
    <property type="entry name" value="PreATP-grasp_dom_sf"/>
</dbReference>
<evidence type="ECO:0000259" key="14">
    <source>
        <dbReference type="PROSITE" id="PS50975"/>
    </source>
</evidence>
<feature type="domain" description="ATP-grasp" evidence="14">
    <location>
        <begin position="108"/>
        <end position="311"/>
    </location>
</feature>
<dbReference type="Gene3D" id="3.40.50.20">
    <property type="match status" value="1"/>
</dbReference>
<keyword evidence="6 13" id="KW-0547">Nucleotide-binding</keyword>
<comment type="similarity">
    <text evidence="9 12">Belongs to the GARS family.</text>
</comment>
<keyword evidence="8 13" id="KW-0067">ATP-binding</keyword>
<keyword evidence="7 12" id="KW-0658">Purine biosynthesis</keyword>
<dbReference type="GO" id="GO:0006189">
    <property type="term" value="P:'de novo' IMP biosynthetic process"/>
    <property type="evidence" value="ECO:0007669"/>
    <property type="project" value="UniProtKB-UniRule"/>
</dbReference>
<evidence type="ECO:0000256" key="7">
    <source>
        <dbReference type="ARBA" id="ARBA00022755"/>
    </source>
</evidence>
<evidence type="ECO:0000256" key="11">
    <source>
        <dbReference type="ARBA" id="ARBA00042864"/>
    </source>
</evidence>
<dbReference type="HAMAP" id="MF_00138">
    <property type="entry name" value="GARS"/>
    <property type="match status" value="1"/>
</dbReference>
<comment type="cofactor">
    <cofactor evidence="1">
        <name>Mn(2+)</name>
        <dbReference type="ChEBI" id="CHEBI:29035"/>
    </cofactor>
</comment>
<comment type="catalytic activity">
    <reaction evidence="12">
        <text>5-phospho-beta-D-ribosylamine + glycine + ATP = N(1)-(5-phospho-beta-D-ribosyl)glycinamide + ADP + phosphate + H(+)</text>
        <dbReference type="Rhea" id="RHEA:17453"/>
        <dbReference type="ChEBI" id="CHEBI:15378"/>
        <dbReference type="ChEBI" id="CHEBI:30616"/>
        <dbReference type="ChEBI" id="CHEBI:43474"/>
        <dbReference type="ChEBI" id="CHEBI:57305"/>
        <dbReference type="ChEBI" id="CHEBI:58681"/>
        <dbReference type="ChEBI" id="CHEBI:143788"/>
        <dbReference type="ChEBI" id="CHEBI:456216"/>
        <dbReference type="EC" id="6.3.4.13"/>
    </reaction>
</comment>
<evidence type="ECO:0000256" key="3">
    <source>
        <dbReference type="ARBA" id="ARBA00005174"/>
    </source>
</evidence>
<dbReference type="Gene3D" id="3.30.470.20">
    <property type="entry name" value="ATP-grasp fold, B domain"/>
    <property type="match status" value="1"/>
</dbReference>
<dbReference type="InterPro" id="IPR020561">
    <property type="entry name" value="PRibGlycinamid_synth_ATP-grasp"/>
</dbReference>
<dbReference type="SUPFAM" id="SSF52440">
    <property type="entry name" value="PreATP-grasp domain"/>
    <property type="match status" value="1"/>
</dbReference>
<dbReference type="EMBL" id="DXGC01000119">
    <property type="protein sequence ID" value="HIW92725.1"/>
    <property type="molecule type" value="Genomic_DNA"/>
</dbReference>
<comment type="cofactor">
    <cofactor evidence="2">
        <name>Mg(2+)</name>
        <dbReference type="ChEBI" id="CHEBI:18420"/>
    </cofactor>
</comment>
<dbReference type="SMART" id="SM01210">
    <property type="entry name" value="GARS_C"/>
    <property type="match status" value="1"/>
</dbReference>
<evidence type="ECO:0000256" key="8">
    <source>
        <dbReference type="ARBA" id="ARBA00022840"/>
    </source>
</evidence>
<evidence type="ECO:0000256" key="10">
    <source>
        <dbReference type="ARBA" id="ARBA00042242"/>
    </source>
</evidence>
<gene>
    <name evidence="12 15" type="primary">purD</name>
    <name evidence="15" type="ORF">H9870_13815</name>
</gene>
<dbReference type="EC" id="6.3.4.13" evidence="4 12"/>
<evidence type="ECO:0000256" key="12">
    <source>
        <dbReference type="HAMAP-Rule" id="MF_00138"/>
    </source>
</evidence>
<sequence>MRTLVIGNGAREHALAYSLSTDPQVSELHVAPGNPGIAGVATQHPGIKGDDAEAVVALARELAAELVVIGPEIPLVAGVADALRAEGFNVFGPSASAARIEGSKAFAKNIMATAGVRTAHAEPVLPGASDEDIAAAIDRFGPTWVVKDDGLAGGKGVVVTPDRDAAIAHVHDVHAGGNPVLLESFLDGPEVSLFCLVDGETVVPLLPAQDHKRVGDNDEGPNTGGMGAYTPLPWLPADGVQRIVDEVCVPVAKQMVAEGCPFSGLLYAGLAWGSEGPAVVEFNCRFGDPETQAVLDMLETPLGGVLNAVATGTLDQLEPLTWRDGYAVTVVLAAEGYPESPVTGAPISGAAAGDEARGVRAAGVADDPEREGGLVSAGGRVLNVIAHGATLEEARAGAYAELEKIDLPGGHFRSDIGLAAVEGRISIPE</sequence>
<dbReference type="InterPro" id="IPR020562">
    <property type="entry name" value="PRibGlycinamide_synth_N"/>
</dbReference>
<reference evidence="15" key="2">
    <citation type="submission" date="2021-04" db="EMBL/GenBank/DDBJ databases">
        <authorList>
            <person name="Gilroy R."/>
        </authorList>
    </citation>
    <scope>NUCLEOTIDE SEQUENCE</scope>
    <source>
        <strain evidence="15">CHK32-1732</strain>
    </source>
</reference>
<comment type="pathway">
    <text evidence="3 12">Purine metabolism; IMP biosynthesis via de novo pathway; N(1)-(5-phospho-D-ribosyl)glycinamide from 5-phospho-alpha-D-ribose 1-diphosphate: step 2/2.</text>
</comment>
<evidence type="ECO:0000256" key="13">
    <source>
        <dbReference type="PROSITE-ProRule" id="PRU00409"/>
    </source>
</evidence>
<dbReference type="NCBIfam" id="TIGR00877">
    <property type="entry name" value="purD"/>
    <property type="match status" value="1"/>
</dbReference>
<dbReference type="AlphaFoldDB" id="A0A9D1RSF6"/>
<name>A0A9D1RSF6_9CORY</name>
<dbReference type="SUPFAM" id="SSF51246">
    <property type="entry name" value="Rudiment single hybrid motif"/>
    <property type="match status" value="1"/>
</dbReference>
<proteinExistence type="inferred from homology"/>
<evidence type="ECO:0000256" key="5">
    <source>
        <dbReference type="ARBA" id="ARBA00022598"/>
    </source>
</evidence>
<evidence type="ECO:0000313" key="15">
    <source>
        <dbReference type="EMBL" id="HIW92725.1"/>
    </source>
</evidence>
<evidence type="ECO:0000256" key="4">
    <source>
        <dbReference type="ARBA" id="ARBA00013255"/>
    </source>
</evidence>
<dbReference type="Gene3D" id="3.90.600.10">
    <property type="entry name" value="Phosphoribosylglycinamide synthetase, C-terminal domain"/>
    <property type="match status" value="1"/>
</dbReference>
<dbReference type="InterPro" id="IPR020559">
    <property type="entry name" value="PRibGlycinamide_synth_CS"/>
</dbReference>
<reference evidence="15" key="1">
    <citation type="journal article" date="2021" name="PeerJ">
        <title>Extensive microbial diversity within the chicken gut microbiome revealed by metagenomics and culture.</title>
        <authorList>
            <person name="Gilroy R."/>
            <person name="Ravi A."/>
            <person name="Getino M."/>
            <person name="Pursley I."/>
            <person name="Horton D.L."/>
            <person name="Alikhan N.F."/>
            <person name="Baker D."/>
            <person name="Gharbi K."/>
            <person name="Hall N."/>
            <person name="Watson M."/>
            <person name="Adriaenssens E.M."/>
            <person name="Foster-Nyarko E."/>
            <person name="Jarju S."/>
            <person name="Secka A."/>
            <person name="Antonio M."/>
            <person name="Oren A."/>
            <person name="Chaudhuri R.R."/>
            <person name="La Ragione R."/>
            <person name="Hildebrand F."/>
            <person name="Pallen M.J."/>
        </authorList>
    </citation>
    <scope>NUCLEOTIDE SEQUENCE</scope>
    <source>
        <strain evidence="15">CHK32-1732</strain>
    </source>
</reference>
<dbReference type="InterPro" id="IPR020560">
    <property type="entry name" value="PRibGlycinamide_synth_C-dom"/>
</dbReference>
<keyword evidence="5 12" id="KW-0436">Ligase</keyword>
<evidence type="ECO:0000256" key="6">
    <source>
        <dbReference type="ARBA" id="ARBA00022741"/>
    </source>
</evidence>
<dbReference type="InterPro" id="IPR037123">
    <property type="entry name" value="PRibGlycinamide_synth_C_sf"/>
</dbReference>
<evidence type="ECO:0000256" key="9">
    <source>
        <dbReference type="ARBA" id="ARBA00038345"/>
    </source>
</evidence>
<dbReference type="SUPFAM" id="SSF56059">
    <property type="entry name" value="Glutathione synthetase ATP-binding domain-like"/>
    <property type="match status" value="1"/>
</dbReference>
<dbReference type="Pfam" id="PF01071">
    <property type="entry name" value="GARS_A"/>
    <property type="match status" value="1"/>
</dbReference>